<accession>A0AA88XLI5</accession>
<gene>
    <name evidence="2" type="ORF">FSP39_008682</name>
</gene>
<dbReference type="EMBL" id="VSWD01000011">
    <property type="protein sequence ID" value="KAK3087640.1"/>
    <property type="molecule type" value="Genomic_DNA"/>
</dbReference>
<dbReference type="AlphaFoldDB" id="A0AA88XLI5"/>
<evidence type="ECO:0000313" key="3">
    <source>
        <dbReference type="Proteomes" id="UP001186944"/>
    </source>
</evidence>
<evidence type="ECO:0000256" key="1">
    <source>
        <dbReference type="SAM" id="MobiDB-lite"/>
    </source>
</evidence>
<keyword evidence="3" id="KW-1185">Reference proteome</keyword>
<name>A0AA88XLI5_PINIB</name>
<dbReference type="SMART" id="SM00028">
    <property type="entry name" value="TPR"/>
    <property type="match status" value="3"/>
</dbReference>
<dbReference type="InterPro" id="IPR019734">
    <property type="entry name" value="TPR_rpt"/>
</dbReference>
<feature type="region of interest" description="Disordered" evidence="1">
    <location>
        <begin position="1"/>
        <end position="20"/>
    </location>
</feature>
<dbReference type="SUPFAM" id="SSF48452">
    <property type="entry name" value="TPR-like"/>
    <property type="match status" value="1"/>
</dbReference>
<comment type="caution">
    <text evidence="2">The sequence shown here is derived from an EMBL/GenBank/DDBJ whole genome shotgun (WGS) entry which is preliminary data.</text>
</comment>
<dbReference type="InterPro" id="IPR011990">
    <property type="entry name" value="TPR-like_helical_dom_sf"/>
</dbReference>
<organism evidence="2 3">
    <name type="scientific">Pinctada imbricata</name>
    <name type="common">Atlantic pearl-oyster</name>
    <name type="synonym">Pinctada martensii</name>
    <dbReference type="NCBI Taxonomy" id="66713"/>
    <lineage>
        <taxon>Eukaryota</taxon>
        <taxon>Metazoa</taxon>
        <taxon>Spiralia</taxon>
        <taxon>Lophotrochozoa</taxon>
        <taxon>Mollusca</taxon>
        <taxon>Bivalvia</taxon>
        <taxon>Autobranchia</taxon>
        <taxon>Pteriomorphia</taxon>
        <taxon>Pterioida</taxon>
        <taxon>Pterioidea</taxon>
        <taxon>Pteriidae</taxon>
        <taxon>Pinctada</taxon>
    </lineage>
</organism>
<protein>
    <submittedName>
        <fullName evidence="2">Uncharacterized protein</fullName>
    </submittedName>
</protein>
<sequence>MSSTSAGEVKTVKQRIDKRRRRTEGQRTYYYYDKNSQLIKGFYHIADIQERQGDLLGALSTYDRALNVAKEVGAFDEIPFLACTCSRVSFRIKHYNRSCYYADICIFNDPTYVESQVRLGRALDGNGLFHEALTVFLTAIRSSSISSDKSKMVMYFCSSAVKIQTKDLRFPEEIFAFTTPRIWTDAAYGLITEGNWEASQFAFGRTLFMPVEDTKIYSLRPFYNLKLLTPNSWAMEFLGRLVENGSVLSSLADGTDESFLHAYFRMILVTGRYISEALNPYVKQEIDSNESLMFDSEGNTLFHLIVKEGAHNPGIQMFLCQEMITMGLSKYLGHRDRADRTTLSYVHGNDYGLQLLFHQNVPGDLKDDEISIQEEASETMSSLTVEKGKKLIKECKELGELQEKGGDLSSAFTTYDEALSVASETGSIEDIPCLACTCSRLSFLLKHYSESLHYADICVMHDPNKAEVKY</sequence>
<reference evidence="2" key="1">
    <citation type="submission" date="2019-08" db="EMBL/GenBank/DDBJ databases">
        <title>The improved chromosome-level genome for the pearl oyster Pinctada fucata martensii using PacBio sequencing and Hi-C.</title>
        <authorList>
            <person name="Zheng Z."/>
        </authorList>
    </citation>
    <scope>NUCLEOTIDE SEQUENCE</scope>
    <source>
        <strain evidence="2">ZZ-2019</strain>
        <tissue evidence="2">Adductor muscle</tissue>
    </source>
</reference>
<evidence type="ECO:0000313" key="2">
    <source>
        <dbReference type="EMBL" id="KAK3087640.1"/>
    </source>
</evidence>
<proteinExistence type="predicted"/>
<dbReference type="Proteomes" id="UP001186944">
    <property type="component" value="Unassembled WGS sequence"/>
</dbReference>
<dbReference type="Gene3D" id="1.25.40.10">
    <property type="entry name" value="Tetratricopeptide repeat domain"/>
    <property type="match status" value="1"/>
</dbReference>